<keyword evidence="4 9" id="KW-1015">Disulfide bond</keyword>
<evidence type="ECO:0000256" key="3">
    <source>
        <dbReference type="ARBA" id="ARBA00022982"/>
    </source>
</evidence>
<feature type="site" description="Deprotonates C-terminal active site Cys" evidence="8">
    <location>
        <position position="24"/>
    </location>
</feature>
<dbReference type="GO" id="GO:0015035">
    <property type="term" value="F:protein-disulfide reductase activity"/>
    <property type="evidence" value="ECO:0007669"/>
    <property type="project" value="UniProtKB-UniRule"/>
</dbReference>
<evidence type="ECO:0000259" key="10">
    <source>
        <dbReference type="PROSITE" id="PS51352"/>
    </source>
</evidence>
<dbReference type="Gene3D" id="3.40.30.10">
    <property type="entry name" value="Glutaredoxin"/>
    <property type="match status" value="1"/>
</dbReference>
<evidence type="ECO:0000256" key="4">
    <source>
        <dbReference type="ARBA" id="ARBA00023157"/>
    </source>
</evidence>
<protein>
    <recommendedName>
        <fullName evidence="6 7">Thioredoxin</fullName>
    </recommendedName>
</protein>
<name>A0A4V4HJC9_9ACTN</name>
<reference evidence="11 12" key="1">
    <citation type="journal article" date="2009" name="Int. J. Syst. Evol. Microbiol.">
        <title>Nocardioides caeni sp. nov., isolated from wastewater.</title>
        <authorList>
            <person name="Yoon J.H."/>
            <person name="Kang S.J."/>
            <person name="Park S."/>
            <person name="Kim W."/>
            <person name="Oh T.K."/>
        </authorList>
    </citation>
    <scope>NUCLEOTIDE SEQUENCE [LARGE SCALE GENOMIC DNA]</scope>
    <source>
        <strain evidence="11 12">DSM 23134</strain>
    </source>
</reference>
<dbReference type="EMBL" id="STGW01000011">
    <property type="protein sequence ID" value="THV10046.1"/>
    <property type="molecule type" value="Genomic_DNA"/>
</dbReference>
<evidence type="ECO:0000256" key="6">
    <source>
        <dbReference type="NCBIfam" id="TIGR01068"/>
    </source>
</evidence>
<dbReference type="InterPro" id="IPR017937">
    <property type="entry name" value="Thioredoxin_CS"/>
</dbReference>
<dbReference type="SUPFAM" id="SSF52833">
    <property type="entry name" value="Thioredoxin-like"/>
    <property type="match status" value="1"/>
</dbReference>
<accession>A0A4V4HJC9</accession>
<evidence type="ECO:0000256" key="2">
    <source>
        <dbReference type="ARBA" id="ARBA00022448"/>
    </source>
</evidence>
<evidence type="ECO:0000256" key="9">
    <source>
        <dbReference type="PIRSR" id="PIRSR000077-4"/>
    </source>
</evidence>
<dbReference type="PROSITE" id="PS51352">
    <property type="entry name" value="THIOREDOXIN_2"/>
    <property type="match status" value="1"/>
</dbReference>
<dbReference type="NCBIfam" id="TIGR01068">
    <property type="entry name" value="thioredoxin"/>
    <property type="match status" value="1"/>
</dbReference>
<dbReference type="PANTHER" id="PTHR45663">
    <property type="entry name" value="GEO12009P1"/>
    <property type="match status" value="1"/>
</dbReference>
<dbReference type="GO" id="GO:0005829">
    <property type="term" value="C:cytosol"/>
    <property type="evidence" value="ECO:0007669"/>
    <property type="project" value="TreeGrafter"/>
</dbReference>
<evidence type="ECO:0000313" key="12">
    <source>
        <dbReference type="Proteomes" id="UP000307087"/>
    </source>
</evidence>
<dbReference type="FunFam" id="3.40.30.10:FF:000155">
    <property type="entry name" value="Thioredoxin"/>
    <property type="match status" value="1"/>
</dbReference>
<dbReference type="Pfam" id="PF00085">
    <property type="entry name" value="Thioredoxin"/>
    <property type="match status" value="1"/>
</dbReference>
<evidence type="ECO:0000256" key="1">
    <source>
        <dbReference type="ARBA" id="ARBA00008987"/>
    </source>
</evidence>
<dbReference type="PANTHER" id="PTHR45663:SF40">
    <property type="entry name" value="THIOREDOXIN 2"/>
    <property type="match status" value="1"/>
</dbReference>
<dbReference type="Proteomes" id="UP000307087">
    <property type="component" value="Unassembled WGS sequence"/>
</dbReference>
<feature type="active site" description="Nucleophile" evidence="8">
    <location>
        <position position="33"/>
    </location>
</feature>
<dbReference type="InterPro" id="IPR013766">
    <property type="entry name" value="Thioredoxin_domain"/>
</dbReference>
<evidence type="ECO:0000256" key="7">
    <source>
        <dbReference type="PIRNR" id="PIRNR000077"/>
    </source>
</evidence>
<dbReference type="OrthoDB" id="9790390at2"/>
<keyword evidence="2" id="KW-0813">Transport</keyword>
<dbReference type="InterPro" id="IPR005746">
    <property type="entry name" value="Thioredoxin"/>
</dbReference>
<feature type="site" description="Contributes to redox potential value" evidence="8">
    <location>
        <position position="32"/>
    </location>
</feature>
<keyword evidence="12" id="KW-1185">Reference proteome</keyword>
<dbReference type="AlphaFoldDB" id="A0A4V4HJC9"/>
<organism evidence="11 12">
    <name type="scientific">Nocardioides caeni</name>
    <dbReference type="NCBI Taxonomy" id="574700"/>
    <lineage>
        <taxon>Bacteria</taxon>
        <taxon>Bacillati</taxon>
        <taxon>Actinomycetota</taxon>
        <taxon>Actinomycetes</taxon>
        <taxon>Propionibacteriales</taxon>
        <taxon>Nocardioidaceae</taxon>
        <taxon>Nocardioides</taxon>
    </lineage>
</organism>
<dbReference type="PRINTS" id="PR00421">
    <property type="entry name" value="THIOREDOXIN"/>
</dbReference>
<keyword evidence="3" id="KW-0249">Electron transport</keyword>
<feature type="active site" description="Nucleophile" evidence="8">
    <location>
        <position position="30"/>
    </location>
</feature>
<evidence type="ECO:0000313" key="11">
    <source>
        <dbReference type="EMBL" id="THV10046.1"/>
    </source>
</evidence>
<keyword evidence="5 9" id="KW-0676">Redox-active center</keyword>
<feature type="disulfide bond" description="Redox-active" evidence="9">
    <location>
        <begin position="30"/>
        <end position="33"/>
    </location>
</feature>
<comment type="similarity">
    <text evidence="1 7">Belongs to the thioredoxin family.</text>
</comment>
<dbReference type="RefSeq" id="WP_136563639.1">
    <property type="nucleotide sequence ID" value="NZ_BAABLS010000006.1"/>
</dbReference>
<dbReference type="InterPro" id="IPR036249">
    <property type="entry name" value="Thioredoxin-like_sf"/>
</dbReference>
<sequence length="117" mass="12324">MSTIDLSAGNFEQTVLDNEIVFVDFWASWCGPCRNFAPIYEAAAEEHGDLVFGSVNTEEEQQLAAAAQVTSIPTLMAFKKGALVFSQAGALPAPALAQVIAAVRDFDVDAAQAAGTD</sequence>
<feature type="site" description="Contributes to redox potential value" evidence="8">
    <location>
        <position position="31"/>
    </location>
</feature>
<proteinExistence type="inferred from homology"/>
<comment type="caution">
    <text evidence="11">The sequence shown here is derived from an EMBL/GenBank/DDBJ whole genome shotgun (WGS) entry which is preliminary data.</text>
</comment>
<feature type="domain" description="Thioredoxin" evidence="10">
    <location>
        <begin position="2"/>
        <end position="105"/>
    </location>
</feature>
<gene>
    <name evidence="11" type="primary">trxA</name>
    <name evidence="11" type="ORF">E9934_14605</name>
</gene>
<dbReference type="CDD" id="cd02947">
    <property type="entry name" value="TRX_family"/>
    <property type="match status" value="1"/>
</dbReference>
<dbReference type="PIRSF" id="PIRSF000077">
    <property type="entry name" value="Thioredoxin"/>
    <property type="match status" value="1"/>
</dbReference>
<dbReference type="PROSITE" id="PS00194">
    <property type="entry name" value="THIOREDOXIN_1"/>
    <property type="match status" value="1"/>
</dbReference>
<evidence type="ECO:0000256" key="5">
    <source>
        <dbReference type="ARBA" id="ARBA00023284"/>
    </source>
</evidence>
<evidence type="ECO:0000256" key="8">
    <source>
        <dbReference type="PIRSR" id="PIRSR000077-1"/>
    </source>
</evidence>